<keyword evidence="2" id="KW-1185">Reference proteome</keyword>
<reference evidence="1 2" key="1">
    <citation type="submission" date="2016-10" db="EMBL/GenBank/DDBJ databases">
        <authorList>
            <person name="de Groot N.N."/>
        </authorList>
    </citation>
    <scope>NUCLEOTIDE SEQUENCE [LARGE SCALE GENOMIC DNA]</scope>
    <source>
        <strain evidence="1 2">DSM 44149</strain>
    </source>
</reference>
<evidence type="ECO:0000313" key="1">
    <source>
        <dbReference type="EMBL" id="SDM28969.1"/>
    </source>
</evidence>
<dbReference type="EMBL" id="LT629701">
    <property type="protein sequence ID" value="SDM28969.1"/>
    <property type="molecule type" value="Genomic_DNA"/>
</dbReference>
<organism evidence="1 2">
    <name type="scientific">Allokutzneria albata</name>
    <name type="common">Kibdelosporangium albatum</name>
    <dbReference type="NCBI Taxonomy" id="211114"/>
    <lineage>
        <taxon>Bacteria</taxon>
        <taxon>Bacillati</taxon>
        <taxon>Actinomycetota</taxon>
        <taxon>Actinomycetes</taxon>
        <taxon>Pseudonocardiales</taxon>
        <taxon>Pseudonocardiaceae</taxon>
        <taxon>Allokutzneria</taxon>
    </lineage>
</organism>
<evidence type="ECO:0000313" key="2">
    <source>
        <dbReference type="Proteomes" id="UP000183376"/>
    </source>
</evidence>
<protein>
    <submittedName>
        <fullName evidence="1">Uncharacterized protein</fullName>
    </submittedName>
</protein>
<sequence length="170" mass="18849">MSDEWNSREPSPLHMLGMVSSETARPRCVAPFWQNIIDVAAVPEDTKVGATKVLTEDIVFPQRDFHLILAGTEVNRLFLWSWPGIVEVVALDDVQRKALHDMSLPAVPGIPPGKVLVLPAPGSSVPTAAFDLTDPAFTSCVRALMTEHAERPIPLEWNGFPVFTKWWHTT</sequence>
<proteinExistence type="predicted"/>
<gene>
    <name evidence="1" type="ORF">SAMN04489726_0812</name>
</gene>
<dbReference type="Proteomes" id="UP000183376">
    <property type="component" value="Chromosome I"/>
</dbReference>
<dbReference type="AlphaFoldDB" id="A0A1G9S0E0"/>
<name>A0A1G9S0E0_ALLAB</name>
<accession>A0A1G9S0E0</accession>